<dbReference type="Pfam" id="PF00899">
    <property type="entry name" value="ThiF"/>
    <property type="match status" value="1"/>
</dbReference>
<dbReference type="PANTHER" id="PTHR43267:SF1">
    <property type="entry name" value="TRNA THREONYLCARBAMOYLADENOSINE DEHYDRATASE"/>
    <property type="match status" value="1"/>
</dbReference>
<dbReference type="SUPFAM" id="SSF69572">
    <property type="entry name" value="Activating enzymes of the ubiquitin-like proteins"/>
    <property type="match status" value="1"/>
</dbReference>
<dbReference type="Gene3D" id="3.40.50.720">
    <property type="entry name" value="NAD(P)-binding Rossmann-like Domain"/>
    <property type="match status" value="1"/>
</dbReference>
<evidence type="ECO:0000259" key="1">
    <source>
        <dbReference type="Pfam" id="PF00899"/>
    </source>
</evidence>
<keyword evidence="3" id="KW-1185">Reference proteome</keyword>
<feature type="domain" description="THIF-type NAD/FAD binding fold" evidence="1">
    <location>
        <begin position="221"/>
        <end position="461"/>
    </location>
</feature>
<reference evidence="2 3" key="1">
    <citation type="submission" date="2017-02" db="EMBL/GenBank/DDBJ databases">
        <title>The new phylogeny of genus Mycobacterium.</title>
        <authorList>
            <person name="Tortoli E."/>
            <person name="Trovato A."/>
            <person name="Cirillo D.M."/>
        </authorList>
    </citation>
    <scope>NUCLEOTIDE SEQUENCE [LARGE SCALE GENOMIC DNA]</scope>
    <source>
        <strain evidence="2 3">IP1130001</strain>
    </source>
</reference>
<dbReference type="PANTHER" id="PTHR43267">
    <property type="entry name" value="TRNA THREONYLCARBAMOYLADENOSINE DEHYDRATASE"/>
    <property type="match status" value="1"/>
</dbReference>
<dbReference type="Proteomes" id="UP000243140">
    <property type="component" value="Unassembled WGS sequence"/>
</dbReference>
<name>A0ABX3ST14_MYCMA</name>
<gene>
    <name evidence="2" type="ORF">BST29_08935</name>
</gene>
<comment type="caution">
    <text evidence="2">The sequence shown here is derived from an EMBL/GenBank/DDBJ whole genome shotgun (WGS) entry which is preliminary data.</text>
</comment>
<dbReference type="InterPro" id="IPR000594">
    <property type="entry name" value="ThiF_NAD_FAD-bd"/>
</dbReference>
<accession>A0ABX3ST14</accession>
<dbReference type="EMBL" id="MVHV01000007">
    <property type="protein sequence ID" value="ORA83655.1"/>
    <property type="molecule type" value="Genomic_DNA"/>
</dbReference>
<sequence length="540" mass="58025">MRRFWIRILGGGDVQVTSSEVADAGMCAGAATFSVAMTSDSDDALAAHLLRTDGQEDLIFALYQPSTGMTRTTAILVDLVYPQDGERHLHGNASFLGDYFLRAAGLAAERDLGLAFLHSHPGCKGWQGMSRDDYAAESGHAGATQLITGLPLVGLTLAGHDRTYSARRWYRPFSGSERPAAAAQTAWVDEQATTVRVVGEQIKASYNDSLVPVPAPTRRSQRTVQSWGKRAHDDLIRLRIGVIGGGSVAQLVAESLVRTGFIHVDIFDFDLVEEHNLDRLLHATEADIGKSKVGVLVDLLRTHTVTPDAVVHGFDDSVIEQQGWLRALDCDVLFSCVDRPWPRFALNVAAYAHLIPVVDGGVAVDVRAGDQGMATAAAPFRLIGAEWRAHLVGPNRECMECLGQYDPGEVGMERAGLLDDPTYIASLPAHHHLRRGENVFVFSMACAAAEVLELLRAVLGPSKIHDVGATLTHWTTATTERDVDGCRAGCPFPTQLQGRGDAAGVDVTGRHRAAAAARAAARPIESMDVYGACDGKSSTH</sequence>
<organism evidence="2 3">
    <name type="scientific">Mycobacterium malmoense</name>
    <dbReference type="NCBI Taxonomy" id="1780"/>
    <lineage>
        <taxon>Bacteria</taxon>
        <taxon>Bacillati</taxon>
        <taxon>Actinomycetota</taxon>
        <taxon>Actinomycetes</taxon>
        <taxon>Mycobacteriales</taxon>
        <taxon>Mycobacteriaceae</taxon>
        <taxon>Mycobacterium</taxon>
    </lineage>
</organism>
<evidence type="ECO:0000313" key="2">
    <source>
        <dbReference type="EMBL" id="ORA83655.1"/>
    </source>
</evidence>
<protein>
    <recommendedName>
        <fullName evidence="1">THIF-type NAD/FAD binding fold domain-containing protein</fullName>
    </recommendedName>
</protein>
<dbReference type="InterPro" id="IPR035985">
    <property type="entry name" value="Ubiquitin-activating_enz"/>
</dbReference>
<proteinExistence type="predicted"/>
<evidence type="ECO:0000313" key="3">
    <source>
        <dbReference type="Proteomes" id="UP000243140"/>
    </source>
</evidence>
<dbReference type="InterPro" id="IPR045886">
    <property type="entry name" value="ThiF/MoeB/HesA"/>
</dbReference>